<reference evidence="3 4" key="1">
    <citation type="submission" date="2014-03" db="EMBL/GenBank/DDBJ databases">
        <title>Genomics of Bifidobacteria.</title>
        <authorList>
            <person name="Ventura M."/>
            <person name="Milani C."/>
            <person name="Lugli G.A."/>
        </authorList>
    </citation>
    <scope>NUCLEOTIDE SEQUENCE [LARGE SCALE GENOMIC DNA]</scope>
    <source>
        <strain evidence="3 4">DSM 23973</strain>
    </source>
</reference>
<dbReference type="RefSeq" id="WP_156101982.1">
    <property type="nucleotide sequence ID" value="NZ_JGYS01000022.1"/>
</dbReference>
<accession>A0A086ZXR5</accession>
<evidence type="ECO:0000313" key="3">
    <source>
        <dbReference type="EMBL" id="KFI51315.1"/>
    </source>
</evidence>
<gene>
    <name evidence="3" type="ORF">BCAL_1045</name>
</gene>
<protein>
    <submittedName>
        <fullName evidence="3">Restriction endonuclease S subunit</fullName>
    </submittedName>
</protein>
<keyword evidence="2" id="KW-0238">DNA-binding</keyword>
<name>A0A086ZXR5_9BIFI</name>
<dbReference type="Proteomes" id="UP000029072">
    <property type="component" value="Unassembled WGS sequence"/>
</dbReference>
<dbReference type="InterPro" id="IPR044946">
    <property type="entry name" value="Restrct_endonuc_typeI_TRD_sf"/>
</dbReference>
<dbReference type="GO" id="GO:0004519">
    <property type="term" value="F:endonuclease activity"/>
    <property type="evidence" value="ECO:0007669"/>
    <property type="project" value="UniProtKB-KW"/>
</dbReference>
<dbReference type="STRING" id="1437609.BCAL_1045"/>
<keyword evidence="3" id="KW-0378">Hydrolase</keyword>
<dbReference type="GO" id="GO:0009307">
    <property type="term" value="P:DNA restriction-modification system"/>
    <property type="evidence" value="ECO:0007669"/>
    <property type="project" value="UniProtKB-KW"/>
</dbReference>
<evidence type="ECO:0000256" key="1">
    <source>
        <dbReference type="ARBA" id="ARBA00022747"/>
    </source>
</evidence>
<organism evidence="3 4">
    <name type="scientific">Bifidobacterium callitrichos DSM 23973</name>
    <dbReference type="NCBI Taxonomy" id="1437609"/>
    <lineage>
        <taxon>Bacteria</taxon>
        <taxon>Bacillati</taxon>
        <taxon>Actinomycetota</taxon>
        <taxon>Actinomycetes</taxon>
        <taxon>Bifidobacteriales</taxon>
        <taxon>Bifidobacteriaceae</taxon>
        <taxon>Bifidobacterium</taxon>
    </lineage>
</organism>
<dbReference type="EMBL" id="JGYS01000022">
    <property type="protein sequence ID" value="KFI51315.1"/>
    <property type="molecule type" value="Genomic_DNA"/>
</dbReference>
<proteinExistence type="predicted"/>
<evidence type="ECO:0000313" key="4">
    <source>
        <dbReference type="Proteomes" id="UP000029072"/>
    </source>
</evidence>
<keyword evidence="3" id="KW-0540">Nuclease</keyword>
<dbReference type="SUPFAM" id="SSF116734">
    <property type="entry name" value="DNA methylase specificity domain"/>
    <property type="match status" value="1"/>
</dbReference>
<comment type="caution">
    <text evidence="3">The sequence shown here is derived from an EMBL/GenBank/DDBJ whole genome shotgun (WGS) entry which is preliminary data.</text>
</comment>
<keyword evidence="3" id="KW-0255">Endonuclease</keyword>
<dbReference type="AlphaFoldDB" id="A0A086ZXR5"/>
<evidence type="ECO:0000256" key="2">
    <source>
        <dbReference type="ARBA" id="ARBA00023125"/>
    </source>
</evidence>
<keyword evidence="1" id="KW-0680">Restriction system</keyword>
<dbReference type="OrthoDB" id="3197085at2"/>
<dbReference type="Gene3D" id="3.90.220.20">
    <property type="entry name" value="DNA methylase specificity domains"/>
    <property type="match status" value="1"/>
</dbReference>
<dbReference type="GO" id="GO:0003677">
    <property type="term" value="F:DNA binding"/>
    <property type="evidence" value="ECO:0007669"/>
    <property type="project" value="UniProtKB-KW"/>
</dbReference>
<sequence>MNGKRLVSRQHYGNDASAWEQRKLGNYLTLSRVVGHTGLNARKLTVKLWGKGVVEKTDSYGGSASTQYFIRHAGQFMYGKLDFLHAAFGIVPEKLDGYESTLDSPAFDMSGIDGLFLLNRVTQQDFYLRNGMIANGSRKAKRIHEDTFLDMSVLLPSLAEQQAIGRFFSRLDDLITLHQRKHLSHATKPNHCSMCLSGCIRHQRKRLSICKGDLTCPLARTTRK</sequence>
<dbReference type="eggNOG" id="COG0732">
    <property type="taxonomic scope" value="Bacteria"/>
</dbReference>